<evidence type="ECO:0000313" key="4">
    <source>
        <dbReference type="EMBL" id="RCW65459.1"/>
    </source>
</evidence>
<dbReference type="EMBL" id="QPJI01000012">
    <property type="protein sequence ID" value="RCW65459.1"/>
    <property type="molecule type" value="Genomic_DNA"/>
</dbReference>
<keyword evidence="2" id="KW-1133">Transmembrane helix</keyword>
<evidence type="ECO:0000259" key="3">
    <source>
        <dbReference type="Pfam" id="PF00892"/>
    </source>
</evidence>
<sequence>MSGKTVNSAILLLVIGNAMAILSDVFIKLLDPGAPVFQFAFLRCVLTLAFLLPLARKLDRNNLFGGLKIHAIRAHIHLVGIVCMVVALTNLPLATANALFYAAPILVMVLSAVFFSEKLTPLSVTAVFSGFAGIIVILRPVDFNWAVIAALGSAFALAINAVMVRQLPKEQTTVHKLFLNYLLIVPAAAALALWEGAAWNPQILISAAGSALFILGYNITVLLAYRQVDANQVTSAEYTGLIWAVAIGWIWFGEVPDLWFLAGSLMIVVPLVLIGLRHRKRSPARGFNPAERETAGETNQRGSRSSARRQASMAKVCEQSSPS</sequence>
<name>A0A368XCN9_MARNT</name>
<feature type="domain" description="EamA" evidence="3">
    <location>
        <begin position="145"/>
        <end position="274"/>
    </location>
</feature>
<dbReference type="AlphaFoldDB" id="A0A368XCN9"/>
<dbReference type="GO" id="GO:0016020">
    <property type="term" value="C:membrane"/>
    <property type="evidence" value="ECO:0007669"/>
    <property type="project" value="InterPro"/>
</dbReference>
<feature type="transmembrane region" description="Helical" evidence="2">
    <location>
        <begin position="145"/>
        <end position="165"/>
    </location>
</feature>
<feature type="transmembrane region" description="Helical" evidence="2">
    <location>
        <begin position="36"/>
        <end position="55"/>
    </location>
</feature>
<feature type="region of interest" description="Disordered" evidence="1">
    <location>
        <begin position="283"/>
        <end position="323"/>
    </location>
</feature>
<reference evidence="4 5" key="1">
    <citation type="submission" date="2018-07" db="EMBL/GenBank/DDBJ databases">
        <title>Freshwater and sediment microbial communities from various areas in North America, analyzing microbe dynamics in response to fracking.</title>
        <authorList>
            <person name="Lamendella R."/>
        </authorList>
    </citation>
    <scope>NUCLEOTIDE SEQUENCE [LARGE SCALE GENOMIC DNA]</scope>
    <source>
        <strain evidence="4 5">105B</strain>
    </source>
</reference>
<keyword evidence="2" id="KW-0472">Membrane</keyword>
<dbReference type="InterPro" id="IPR037185">
    <property type="entry name" value="EmrE-like"/>
</dbReference>
<feature type="transmembrane region" description="Helical" evidence="2">
    <location>
        <begin position="122"/>
        <end position="139"/>
    </location>
</feature>
<keyword evidence="2" id="KW-0812">Transmembrane</keyword>
<evidence type="ECO:0000256" key="1">
    <source>
        <dbReference type="SAM" id="MobiDB-lite"/>
    </source>
</evidence>
<feature type="transmembrane region" description="Helical" evidence="2">
    <location>
        <begin position="76"/>
        <end position="93"/>
    </location>
</feature>
<feature type="transmembrane region" description="Helical" evidence="2">
    <location>
        <begin position="99"/>
        <end position="115"/>
    </location>
</feature>
<dbReference type="Gene3D" id="1.10.3730.20">
    <property type="match status" value="1"/>
</dbReference>
<proteinExistence type="predicted"/>
<organism evidence="4 5">
    <name type="scientific">Marinobacter nauticus</name>
    <name type="common">Marinobacter hydrocarbonoclasticus</name>
    <name type="synonym">Marinobacter aquaeolei</name>
    <dbReference type="NCBI Taxonomy" id="2743"/>
    <lineage>
        <taxon>Bacteria</taxon>
        <taxon>Pseudomonadati</taxon>
        <taxon>Pseudomonadota</taxon>
        <taxon>Gammaproteobacteria</taxon>
        <taxon>Pseudomonadales</taxon>
        <taxon>Marinobacteraceae</taxon>
        <taxon>Marinobacter</taxon>
    </lineage>
</organism>
<feature type="compositionally biased region" description="Low complexity" evidence="1">
    <location>
        <begin position="300"/>
        <end position="312"/>
    </location>
</feature>
<dbReference type="RefSeq" id="WP_041655213.1">
    <property type="nucleotide sequence ID" value="NZ_CALIOX010000009.1"/>
</dbReference>
<comment type="caution">
    <text evidence="4">The sequence shown here is derived from an EMBL/GenBank/DDBJ whole genome shotgun (WGS) entry which is preliminary data.</text>
</comment>
<accession>A0A368XCN9</accession>
<gene>
    <name evidence="4" type="ORF">DET61_11238</name>
</gene>
<dbReference type="InterPro" id="IPR000620">
    <property type="entry name" value="EamA_dom"/>
</dbReference>
<dbReference type="SUPFAM" id="SSF103481">
    <property type="entry name" value="Multidrug resistance efflux transporter EmrE"/>
    <property type="match status" value="2"/>
</dbReference>
<feature type="transmembrane region" description="Helical" evidence="2">
    <location>
        <begin position="258"/>
        <end position="276"/>
    </location>
</feature>
<evidence type="ECO:0000256" key="2">
    <source>
        <dbReference type="SAM" id="Phobius"/>
    </source>
</evidence>
<feature type="transmembrane region" description="Helical" evidence="2">
    <location>
        <begin position="177"/>
        <end position="197"/>
    </location>
</feature>
<feature type="domain" description="EamA" evidence="3">
    <location>
        <begin position="8"/>
        <end position="138"/>
    </location>
</feature>
<dbReference type="GeneID" id="31823065"/>
<dbReference type="Proteomes" id="UP000253647">
    <property type="component" value="Unassembled WGS sequence"/>
</dbReference>
<dbReference type="Pfam" id="PF00892">
    <property type="entry name" value="EamA"/>
    <property type="match status" value="2"/>
</dbReference>
<protein>
    <submittedName>
        <fullName evidence="4">Drug/metabolite transporter (DMT)-like permease</fullName>
    </submittedName>
</protein>
<feature type="transmembrane region" description="Helical" evidence="2">
    <location>
        <begin position="203"/>
        <end position="224"/>
    </location>
</feature>
<dbReference type="PANTHER" id="PTHR22911">
    <property type="entry name" value="ACYL-MALONYL CONDENSING ENZYME-RELATED"/>
    <property type="match status" value="1"/>
</dbReference>
<feature type="transmembrane region" description="Helical" evidence="2">
    <location>
        <begin position="236"/>
        <end position="252"/>
    </location>
</feature>
<dbReference type="PANTHER" id="PTHR22911:SF103">
    <property type="entry name" value="BLR2811 PROTEIN"/>
    <property type="match status" value="1"/>
</dbReference>
<evidence type="ECO:0000313" key="5">
    <source>
        <dbReference type="Proteomes" id="UP000253647"/>
    </source>
</evidence>